<feature type="compositionally biased region" description="Basic and acidic residues" evidence="1">
    <location>
        <begin position="128"/>
        <end position="139"/>
    </location>
</feature>
<feature type="compositionally biased region" description="Basic and acidic residues" evidence="1">
    <location>
        <begin position="186"/>
        <end position="196"/>
    </location>
</feature>
<dbReference type="PANTHER" id="PTHR22747:SF18">
    <property type="entry name" value="GEO09167P1-RELATED"/>
    <property type="match status" value="1"/>
</dbReference>
<keyword evidence="3" id="KW-1185">Reference proteome</keyword>
<dbReference type="InterPro" id="IPR004301">
    <property type="entry name" value="Nucleoplasmin"/>
</dbReference>
<dbReference type="GO" id="GO:0042393">
    <property type="term" value="F:histone binding"/>
    <property type="evidence" value="ECO:0007669"/>
    <property type="project" value="TreeGrafter"/>
</dbReference>
<sequence length="209" mass="23504">MAAMFTRSRVVAFHLLNICNCSLKTLLEAVTRLLTDCSRFYPYADHNIAENLIVRLEVDLLDRGDQANDEGIPHLKSLCRLGLGFPSSVVFKLIEGSGPVHLTGSVYQELYLLDDEEKSDDDDDEDGELVKTETKETTCTKKRPLAVVTPKGPPRKVARVEAEDEEESDDEDDDDDADESEESTEESTKMEVDVKQKPKSSQLKLRRQL</sequence>
<dbReference type="GO" id="GO:0005654">
    <property type="term" value="C:nucleoplasm"/>
    <property type="evidence" value="ECO:0007669"/>
    <property type="project" value="TreeGrafter"/>
</dbReference>
<gene>
    <name evidence="2" type="primary">npm1_2</name>
    <name evidence="2" type="ORF">OS493_015147</name>
</gene>
<organism evidence="2 3">
    <name type="scientific">Desmophyllum pertusum</name>
    <dbReference type="NCBI Taxonomy" id="174260"/>
    <lineage>
        <taxon>Eukaryota</taxon>
        <taxon>Metazoa</taxon>
        <taxon>Cnidaria</taxon>
        <taxon>Anthozoa</taxon>
        <taxon>Hexacorallia</taxon>
        <taxon>Scleractinia</taxon>
        <taxon>Caryophylliina</taxon>
        <taxon>Caryophylliidae</taxon>
        <taxon>Desmophyllum</taxon>
    </lineage>
</organism>
<dbReference type="Gene3D" id="2.60.120.340">
    <property type="entry name" value="Nucleoplasmin core domain"/>
    <property type="match status" value="1"/>
</dbReference>
<dbReference type="GO" id="GO:0003682">
    <property type="term" value="F:chromatin binding"/>
    <property type="evidence" value="ECO:0007669"/>
    <property type="project" value="TreeGrafter"/>
</dbReference>
<protein>
    <submittedName>
        <fullName evidence="2">Nucleophosmin</fullName>
    </submittedName>
</protein>
<evidence type="ECO:0000313" key="2">
    <source>
        <dbReference type="EMBL" id="KAJ7385568.1"/>
    </source>
</evidence>
<name>A0A9W9ZRF4_9CNID</name>
<dbReference type="EMBL" id="MU825880">
    <property type="protein sequence ID" value="KAJ7385568.1"/>
    <property type="molecule type" value="Genomic_DNA"/>
</dbReference>
<feature type="compositionally biased region" description="Acidic residues" evidence="1">
    <location>
        <begin position="116"/>
        <end position="127"/>
    </location>
</feature>
<accession>A0A9W9ZRF4</accession>
<dbReference type="GO" id="GO:0005737">
    <property type="term" value="C:cytoplasm"/>
    <property type="evidence" value="ECO:0007669"/>
    <property type="project" value="TreeGrafter"/>
</dbReference>
<reference evidence="2" key="1">
    <citation type="submission" date="2023-01" db="EMBL/GenBank/DDBJ databases">
        <title>Genome assembly of the deep-sea coral Lophelia pertusa.</title>
        <authorList>
            <person name="Herrera S."/>
            <person name="Cordes E."/>
        </authorList>
    </citation>
    <scope>NUCLEOTIDE SEQUENCE</scope>
    <source>
        <strain evidence="2">USNM1676648</strain>
        <tissue evidence="2">Polyp</tissue>
    </source>
</reference>
<dbReference type="PANTHER" id="PTHR22747">
    <property type="entry name" value="NUCLEOPLASMIN"/>
    <property type="match status" value="1"/>
</dbReference>
<dbReference type="GO" id="GO:0006338">
    <property type="term" value="P:chromatin remodeling"/>
    <property type="evidence" value="ECO:0007669"/>
    <property type="project" value="TreeGrafter"/>
</dbReference>
<proteinExistence type="predicted"/>
<comment type="caution">
    <text evidence="2">The sequence shown here is derived from an EMBL/GenBank/DDBJ whole genome shotgun (WGS) entry which is preliminary data.</text>
</comment>
<evidence type="ECO:0000256" key="1">
    <source>
        <dbReference type="SAM" id="MobiDB-lite"/>
    </source>
</evidence>
<dbReference type="GO" id="GO:0003723">
    <property type="term" value="F:RNA binding"/>
    <property type="evidence" value="ECO:0007669"/>
    <property type="project" value="TreeGrafter"/>
</dbReference>
<feature type="compositionally biased region" description="Acidic residues" evidence="1">
    <location>
        <begin position="162"/>
        <end position="185"/>
    </location>
</feature>
<feature type="region of interest" description="Disordered" evidence="1">
    <location>
        <begin position="116"/>
        <end position="209"/>
    </location>
</feature>
<dbReference type="GO" id="GO:0005730">
    <property type="term" value="C:nucleolus"/>
    <property type="evidence" value="ECO:0007669"/>
    <property type="project" value="TreeGrafter"/>
</dbReference>
<dbReference type="AlphaFoldDB" id="A0A9W9ZRF4"/>
<dbReference type="Proteomes" id="UP001163046">
    <property type="component" value="Unassembled WGS sequence"/>
</dbReference>
<evidence type="ECO:0000313" key="3">
    <source>
        <dbReference type="Proteomes" id="UP001163046"/>
    </source>
</evidence>